<gene>
    <name evidence="2" type="ORF">PXEA_LOCUS9915</name>
</gene>
<evidence type="ECO:0000313" key="2">
    <source>
        <dbReference type="EMBL" id="VEL16475.1"/>
    </source>
</evidence>
<sequence>MNRMFRLSRKLASIHRPPHPHSVTLISPRLRHNSAKCQWTCVPNANLTDKPANLQANVPGQMLTELPWQRMDGGSEPIEDGRR</sequence>
<accession>A0A3S5A0E8</accession>
<keyword evidence="3" id="KW-1185">Reference proteome</keyword>
<feature type="region of interest" description="Disordered" evidence="1">
    <location>
        <begin position="64"/>
        <end position="83"/>
    </location>
</feature>
<dbReference type="EMBL" id="CAAALY010028589">
    <property type="protein sequence ID" value="VEL16475.1"/>
    <property type="molecule type" value="Genomic_DNA"/>
</dbReference>
<name>A0A3S5A0E8_9PLAT</name>
<evidence type="ECO:0000256" key="1">
    <source>
        <dbReference type="SAM" id="MobiDB-lite"/>
    </source>
</evidence>
<evidence type="ECO:0000313" key="3">
    <source>
        <dbReference type="Proteomes" id="UP000784294"/>
    </source>
</evidence>
<proteinExistence type="predicted"/>
<reference evidence="2" key="1">
    <citation type="submission" date="2018-11" db="EMBL/GenBank/DDBJ databases">
        <authorList>
            <consortium name="Pathogen Informatics"/>
        </authorList>
    </citation>
    <scope>NUCLEOTIDE SEQUENCE</scope>
</reference>
<dbReference type="AlphaFoldDB" id="A0A3S5A0E8"/>
<comment type="caution">
    <text evidence="2">The sequence shown here is derived from an EMBL/GenBank/DDBJ whole genome shotgun (WGS) entry which is preliminary data.</text>
</comment>
<dbReference type="Proteomes" id="UP000784294">
    <property type="component" value="Unassembled WGS sequence"/>
</dbReference>
<protein>
    <submittedName>
        <fullName evidence="2">Uncharacterized protein</fullName>
    </submittedName>
</protein>
<organism evidence="2 3">
    <name type="scientific">Protopolystoma xenopodis</name>
    <dbReference type="NCBI Taxonomy" id="117903"/>
    <lineage>
        <taxon>Eukaryota</taxon>
        <taxon>Metazoa</taxon>
        <taxon>Spiralia</taxon>
        <taxon>Lophotrochozoa</taxon>
        <taxon>Platyhelminthes</taxon>
        <taxon>Monogenea</taxon>
        <taxon>Polyopisthocotylea</taxon>
        <taxon>Polystomatidea</taxon>
        <taxon>Polystomatidae</taxon>
        <taxon>Protopolystoma</taxon>
    </lineage>
</organism>